<dbReference type="EMBL" id="AP024412">
    <property type="protein sequence ID" value="BCR35146.1"/>
    <property type="molecule type" value="Genomic_DNA"/>
</dbReference>
<dbReference type="PANTHER" id="PTHR46558">
    <property type="entry name" value="TRACRIPTIONAL REGULATORY PROTEIN-RELATED-RELATED"/>
    <property type="match status" value="1"/>
</dbReference>
<organism evidence="2 3">
    <name type="scientific">Mariniplasma anaerobium</name>
    <dbReference type="NCBI Taxonomy" id="2735436"/>
    <lineage>
        <taxon>Bacteria</taxon>
        <taxon>Bacillati</taxon>
        <taxon>Mycoplasmatota</taxon>
        <taxon>Mollicutes</taxon>
        <taxon>Acholeplasmatales</taxon>
        <taxon>Acholeplasmataceae</taxon>
        <taxon>Mariniplasma</taxon>
    </lineage>
</organism>
<dbReference type="KEGG" id="manr:MPAN_000390"/>
<accession>A0A7U9XVC6</accession>
<gene>
    <name evidence="2" type="ORF">MPAN_000390</name>
</gene>
<proteinExistence type="predicted"/>
<evidence type="ECO:0000313" key="3">
    <source>
        <dbReference type="Proteomes" id="UP000620133"/>
    </source>
</evidence>
<dbReference type="InterPro" id="IPR010982">
    <property type="entry name" value="Lambda_DNA-bd_dom_sf"/>
</dbReference>
<dbReference type="RefSeq" id="WP_176239022.1">
    <property type="nucleotide sequence ID" value="NZ_AP024412.1"/>
</dbReference>
<evidence type="ECO:0000256" key="1">
    <source>
        <dbReference type="ARBA" id="ARBA00023125"/>
    </source>
</evidence>
<protein>
    <submittedName>
        <fullName evidence="2">Uncharacterized protein</fullName>
    </submittedName>
</protein>
<dbReference type="InterPro" id="IPR001387">
    <property type="entry name" value="Cro/C1-type_HTH"/>
</dbReference>
<dbReference type="PANTHER" id="PTHR46558:SF4">
    <property type="entry name" value="DNA-BIDING PHAGE PROTEIN"/>
    <property type="match status" value="1"/>
</dbReference>
<keyword evidence="1" id="KW-0238">DNA-binding</keyword>
<dbReference type="Gene3D" id="1.10.260.40">
    <property type="entry name" value="lambda repressor-like DNA-binding domains"/>
    <property type="match status" value="1"/>
</dbReference>
<dbReference type="GO" id="GO:0003677">
    <property type="term" value="F:DNA binding"/>
    <property type="evidence" value="ECO:0007669"/>
    <property type="project" value="UniProtKB-KW"/>
</dbReference>
<name>A0A7U9XVC6_9MOLU</name>
<dbReference type="SUPFAM" id="SSF47413">
    <property type="entry name" value="lambda repressor-like DNA-binding domains"/>
    <property type="match status" value="1"/>
</dbReference>
<dbReference type="AlphaFoldDB" id="A0A7U9XVC6"/>
<dbReference type="Proteomes" id="UP000620133">
    <property type="component" value="Chromosome"/>
</dbReference>
<dbReference type="Pfam" id="PF01381">
    <property type="entry name" value="HTH_3"/>
    <property type="match status" value="1"/>
</dbReference>
<dbReference type="CDD" id="cd00093">
    <property type="entry name" value="HTH_XRE"/>
    <property type="match status" value="1"/>
</dbReference>
<evidence type="ECO:0000313" key="2">
    <source>
        <dbReference type="EMBL" id="BCR35146.1"/>
    </source>
</evidence>
<dbReference type="PROSITE" id="PS50943">
    <property type="entry name" value="HTH_CROC1"/>
    <property type="match status" value="1"/>
</dbReference>
<dbReference type="SMART" id="SM00530">
    <property type="entry name" value="HTH_XRE"/>
    <property type="match status" value="1"/>
</dbReference>
<reference evidence="2" key="1">
    <citation type="submission" date="2021-01" db="EMBL/GenBank/DDBJ databases">
        <title>Draft genome sequence of Acholeplasmataceae bacterium strain Mahy22.</title>
        <authorList>
            <person name="Watanabe M."/>
            <person name="Kojima H."/>
            <person name="Fukui M."/>
        </authorList>
    </citation>
    <scope>NUCLEOTIDE SEQUENCE</scope>
    <source>
        <strain evidence="2">Mahy22</strain>
    </source>
</reference>
<keyword evidence="3" id="KW-1185">Reference proteome</keyword>
<sequence length="191" mass="22769">MLNLEIISKKIIEKRKQIGMTQNELADALYVTRQAVSKWEMGKCLPSIDVLIEMTELFDVTIDYMLDGSDLRDNDYATMLMQFPREAVIYRFINSDNLNENIKNIFYLLTTKERKQMINQVLNGHLKLDTQMLWPYLSRAERKYLLGNMKSKDIDKNIENLYDMMSTEERLMMNMDWNHHVLKKTKKEKNK</sequence>